<dbReference type="InterPro" id="IPR010997">
    <property type="entry name" value="HRDC-like_sf"/>
</dbReference>
<dbReference type="GO" id="GO:0008408">
    <property type="term" value="F:3'-5' exonuclease activity"/>
    <property type="evidence" value="ECO:0007669"/>
    <property type="project" value="InterPro"/>
</dbReference>
<dbReference type="OrthoDB" id="9800549at2"/>
<dbReference type="Gene3D" id="3.30.420.10">
    <property type="entry name" value="Ribonuclease H-like superfamily/Ribonuclease H"/>
    <property type="match status" value="1"/>
</dbReference>
<accession>A0A1Q2MIA5</accession>
<evidence type="ECO:0000313" key="3">
    <source>
        <dbReference type="Proteomes" id="UP000188181"/>
    </source>
</evidence>
<dbReference type="CDD" id="cd06142">
    <property type="entry name" value="RNaseD_exo"/>
    <property type="match status" value="1"/>
</dbReference>
<dbReference type="Gene3D" id="1.10.150.80">
    <property type="entry name" value="HRDC domain"/>
    <property type="match status" value="2"/>
</dbReference>
<dbReference type="InterPro" id="IPR044876">
    <property type="entry name" value="HRDC_dom_sf"/>
</dbReference>
<dbReference type="EMBL" id="CP019646">
    <property type="protein sequence ID" value="AQQ72389.1"/>
    <property type="molecule type" value="Genomic_DNA"/>
</dbReference>
<organism evidence="2 3">
    <name type="scientific">Limihaloglobus sulfuriphilus</name>
    <dbReference type="NCBI Taxonomy" id="1851148"/>
    <lineage>
        <taxon>Bacteria</taxon>
        <taxon>Pseudomonadati</taxon>
        <taxon>Planctomycetota</taxon>
        <taxon>Phycisphaerae</taxon>
        <taxon>Sedimentisphaerales</taxon>
        <taxon>Sedimentisphaeraceae</taxon>
        <taxon>Limihaloglobus</taxon>
    </lineage>
</organism>
<dbReference type="AlphaFoldDB" id="A0A1Q2MIA5"/>
<protein>
    <submittedName>
        <fullName evidence="2">Ribonuclease D</fullName>
        <ecNumber evidence="2">3.1.13.5</ecNumber>
    </submittedName>
</protein>
<keyword evidence="3" id="KW-1185">Reference proteome</keyword>
<dbReference type="GO" id="GO:0000166">
    <property type="term" value="F:nucleotide binding"/>
    <property type="evidence" value="ECO:0007669"/>
    <property type="project" value="InterPro"/>
</dbReference>
<dbReference type="Pfam" id="PF01612">
    <property type="entry name" value="DNA_pol_A_exo1"/>
    <property type="match status" value="1"/>
</dbReference>
<dbReference type="InterPro" id="IPR002562">
    <property type="entry name" value="3'-5'_exonuclease_dom"/>
</dbReference>
<dbReference type="SMART" id="SM00474">
    <property type="entry name" value="35EXOc"/>
    <property type="match status" value="1"/>
</dbReference>
<gene>
    <name evidence="2" type="primary">rnd</name>
    <name evidence="2" type="ORF">SMSP2_02772</name>
</gene>
<dbReference type="STRING" id="1851148.SMSP2_02772"/>
<dbReference type="KEGG" id="pbas:SMSP2_02772"/>
<dbReference type="InterPro" id="IPR002121">
    <property type="entry name" value="HRDC_dom"/>
</dbReference>
<dbReference type="GO" id="GO:0003676">
    <property type="term" value="F:nucleic acid binding"/>
    <property type="evidence" value="ECO:0007669"/>
    <property type="project" value="InterPro"/>
</dbReference>
<keyword evidence="2" id="KW-0378">Hydrolase</keyword>
<dbReference type="Pfam" id="PF00570">
    <property type="entry name" value="HRDC"/>
    <property type="match status" value="1"/>
</dbReference>
<dbReference type="PANTHER" id="PTHR47649:SF1">
    <property type="entry name" value="RIBONUCLEASE D"/>
    <property type="match status" value="1"/>
</dbReference>
<dbReference type="GO" id="GO:0006139">
    <property type="term" value="P:nucleobase-containing compound metabolic process"/>
    <property type="evidence" value="ECO:0007669"/>
    <property type="project" value="InterPro"/>
</dbReference>
<dbReference type="InterPro" id="IPR012337">
    <property type="entry name" value="RNaseH-like_sf"/>
</dbReference>
<proteinExistence type="predicted"/>
<feature type="domain" description="HRDC" evidence="1">
    <location>
        <begin position="307"/>
        <end position="382"/>
    </location>
</feature>
<sequence length="382" mass="45097">MTVAYLYVDNDKTLQTAIEHIKLAERVAVDIEADSLHNYNEKVCLIQITTNGENFIIDPFAKMDLRKLLNLLKKKPLIFHGGDYDLRMLYHTYQFKPEAPVFDTKIAAQFMGMDQLGLATVIKELYNIKIDKAHQTSDWSKRPLSPTQLQYACLDTHFLHEIAEHYESKLKRKKRFDWYVETCERIAIAAIENHDNNGHKDPWRIKGYSKLHPGQLRYLKEVWQWREETAQKRDIPPFKVMRNEVMLLISKWAFHNPFRSVKRFRNLPKKLTDEEISSLRETIRKGKDVPKDQWPSQYRKVEKHRRSPSNKAIVAELKEKIEKKAKKMGLSTSTLITSRCIDKISRCCPVNEQELRENTNMYEWQISLMSKTIFSVVKKNTR</sequence>
<reference evidence="3" key="1">
    <citation type="submission" date="2017-02" db="EMBL/GenBank/DDBJ databases">
        <title>Comparative genomics and description of representatives of a novel lineage of planctomycetes thriving in anoxic sediments.</title>
        <authorList>
            <person name="Spring S."/>
            <person name="Bunk B."/>
            <person name="Sproer C."/>
        </authorList>
    </citation>
    <scope>NUCLEOTIDE SEQUENCE [LARGE SCALE GENOMIC DNA]</scope>
    <source>
        <strain evidence="3">SM-Chi-D1</strain>
    </source>
</reference>
<dbReference type="InterPro" id="IPR036397">
    <property type="entry name" value="RNaseH_sf"/>
</dbReference>
<dbReference type="Proteomes" id="UP000188181">
    <property type="component" value="Chromosome"/>
</dbReference>
<dbReference type="RefSeq" id="WP_146684584.1">
    <property type="nucleotide sequence ID" value="NZ_CP019646.1"/>
</dbReference>
<dbReference type="PROSITE" id="PS50967">
    <property type="entry name" value="HRDC"/>
    <property type="match status" value="1"/>
</dbReference>
<evidence type="ECO:0000259" key="1">
    <source>
        <dbReference type="PROSITE" id="PS50967"/>
    </source>
</evidence>
<dbReference type="PANTHER" id="PTHR47649">
    <property type="entry name" value="RIBONUCLEASE D"/>
    <property type="match status" value="1"/>
</dbReference>
<dbReference type="InterPro" id="IPR051086">
    <property type="entry name" value="RNase_D-like"/>
</dbReference>
<dbReference type="EC" id="3.1.13.5" evidence="2"/>
<dbReference type="SUPFAM" id="SSF53098">
    <property type="entry name" value="Ribonuclease H-like"/>
    <property type="match status" value="1"/>
</dbReference>
<name>A0A1Q2MIA5_9BACT</name>
<dbReference type="SUPFAM" id="SSF47819">
    <property type="entry name" value="HRDC-like"/>
    <property type="match status" value="2"/>
</dbReference>
<evidence type="ECO:0000313" key="2">
    <source>
        <dbReference type="EMBL" id="AQQ72389.1"/>
    </source>
</evidence>
<dbReference type="GO" id="GO:0033890">
    <property type="term" value="F:ribonuclease D activity"/>
    <property type="evidence" value="ECO:0007669"/>
    <property type="project" value="UniProtKB-EC"/>
</dbReference>